<protein>
    <submittedName>
        <fullName evidence="2">Glycosyltransferase</fullName>
    </submittedName>
</protein>
<gene>
    <name evidence="2" type="ORF">NMP03_14600</name>
</gene>
<dbReference type="Gene3D" id="3.90.550.10">
    <property type="entry name" value="Spore Coat Polysaccharide Biosynthesis Protein SpsA, Chain A"/>
    <property type="match status" value="1"/>
</dbReference>
<dbReference type="CDD" id="cd00761">
    <property type="entry name" value="Glyco_tranf_GTA_type"/>
    <property type="match status" value="1"/>
</dbReference>
<dbReference type="InterPro" id="IPR029044">
    <property type="entry name" value="Nucleotide-diphossugar_trans"/>
</dbReference>
<dbReference type="PANTHER" id="PTHR43685:SF2">
    <property type="entry name" value="GLYCOSYLTRANSFERASE 2-LIKE DOMAIN-CONTAINING PROTEIN"/>
    <property type="match status" value="1"/>
</dbReference>
<organism evidence="2 3">
    <name type="scientific">Sphingomonas qomolangmaensis</name>
    <dbReference type="NCBI Taxonomy" id="2918765"/>
    <lineage>
        <taxon>Bacteria</taxon>
        <taxon>Pseudomonadati</taxon>
        <taxon>Pseudomonadota</taxon>
        <taxon>Alphaproteobacteria</taxon>
        <taxon>Sphingomonadales</taxon>
        <taxon>Sphingomonadaceae</taxon>
        <taxon>Sphingomonas</taxon>
    </lineage>
</organism>
<reference evidence="2" key="1">
    <citation type="submission" date="2022-07" db="EMBL/GenBank/DDBJ databases">
        <title>Sphingomonas sp. nov., a novel bacterium isolated from the north slope of the Mount Everest.</title>
        <authorList>
            <person name="Cui X."/>
            <person name="Liu Y."/>
        </authorList>
    </citation>
    <scope>NUCLEOTIDE SEQUENCE</scope>
    <source>
        <strain evidence="2">S5-59</strain>
    </source>
</reference>
<accession>A0ABY5L8A5</accession>
<dbReference type="PANTHER" id="PTHR43685">
    <property type="entry name" value="GLYCOSYLTRANSFERASE"/>
    <property type="match status" value="1"/>
</dbReference>
<dbReference type="Pfam" id="PF00535">
    <property type="entry name" value="Glycos_transf_2"/>
    <property type="match status" value="1"/>
</dbReference>
<sequence>MSFAIACYNAGEYLAPAVASALAQTGVSVEVLIVDDGSTDGSVAVAEGLARADARVRLFRTKTNSGPAGARNIALAEMRGSWFAVLDADDLILPNRSRTLIDLAERESADFVADNLTVFGKDVVEKPFLSHPISKGWRRLTLDTYFAQSRLLSDTPNPGFLKPMVRRRVIEAAALRYNERLMIGEDDELVVRLLASGYTYFVLNMPLYRYRKHGASISHRLSLDHAERMMAAEHRIRDLIGPELAARPSYYGRWLAMVRGLAFTRSIDLLKRRRPLAAALALLREPAAIPLYREPLMSALRQLIRRAKLR</sequence>
<keyword evidence="3" id="KW-1185">Reference proteome</keyword>
<evidence type="ECO:0000313" key="2">
    <source>
        <dbReference type="EMBL" id="UUL82386.1"/>
    </source>
</evidence>
<proteinExistence type="predicted"/>
<evidence type="ECO:0000313" key="3">
    <source>
        <dbReference type="Proteomes" id="UP001058533"/>
    </source>
</evidence>
<evidence type="ECO:0000259" key="1">
    <source>
        <dbReference type="Pfam" id="PF00535"/>
    </source>
</evidence>
<dbReference type="Proteomes" id="UP001058533">
    <property type="component" value="Chromosome"/>
</dbReference>
<name>A0ABY5L8A5_9SPHN</name>
<feature type="domain" description="Glycosyltransferase 2-like" evidence="1">
    <location>
        <begin position="2"/>
        <end position="144"/>
    </location>
</feature>
<dbReference type="InterPro" id="IPR001173">
    <property type="entry name" value="Glyco_trans_2-like"/>
</dbReference>
<dbReference type="SUPFAM" id="SSF53448">
    <property type="entry name" value="Nucleotide-diphospho-sugar transferases"/>
    <property type="match status" value="1"/>
</dbReference>
<dbReference type="RefSeq" id="WP_256506205.1">
    <property type="nucleotide sequence ID" value="NZ_CP101740.1"/>
</dbReference>
<dbReference type="InterPro" id="IPR050834">
    <property type="entry name" value="Glycosyltransf_2"/>
</dbReference>
<dbReference type="EMBL" id="CP101740">
    <property type="protein sequence ID" value="UUL82386.1"/>
    <property type="molecule type" value="Genomic_DNA"/>
</dbReference>